<dbReference type="InterPro" id="IPR008681">
    <property type="entry name" value="Neg-reg_MecA"/>
</dbReference>
<protein>
    <recommendedName>
        <fullName evidence="2">Adapter protein MecA</fullName>
    </recommendedName>
</protein>
<dbReference type="STRING" id="82801.SAMN04488506_0655"/>
<dbReference type="PIRSF" id="PIRSF029008">
    <property type="entry name" value="MecA"/>
    <property type="match status" value="1"/>
</dbReference>
<name>A0A1I5VXW8_9LACT</name>
<dbReference type="Pfam" id="PF05389">
    <property type="entry name" value="MecA"/>
    <property type="match status" value="1"/>
</dbReference>
<evidence type="ECO:0000256" key="2">
    <source>
        <dbReference type="HAMAP-Rule" id="MF_01124"/>
    </source>
</evidence>
<dbReference type="PANTHER" id="PTHR39161">
    <property type="entry name" value="ADAPTER PROTEIN MECA"/>
    <property type="match status" value="1"/>
</dbReference>
<dbReference type="RefSeq" id="WP_092479725.1">
    <property type="nucleotide sequence ID" value="NZ_FOXW01000002.1"/>
</dbReference>
<organism evidence="3 4">
    <name type="scientific">Desemzia incerta</name>
    <dbReference type="NCBI Taxonomy" id="82801"/>
    <lineage>
        <taxon>Bacteria</taxon>
        <taxon>Bacillati</taxon>
        <taxon>Bacillota</taxon>
        <taxon>Bacilli</taxon>
        <taxon>Lactobacillales</taxon>
        <taxon>Carnobacteriaceae</taxon>
        <taxon>Desemzia</taxon>
    </lineage>
</organism>
<dbReference type="EMBL" id="FOXW01000002">
    <property type="protein sequence ID" value="SFQ12342.1"/>
    <property type="molecule type" value="Genomic_DNA"/>
</dbReference>
<dbReference type="GO" id="GO:0030674">
    <property type="term" value="F:protein-macromolecule adaptor activity"/>
    <property type="evidence" value="ECO:0007669"/>
    <property type="project" value="UniProtKB-UniRule"/>
</dbReference>
<comment type="similarity">
    <text evidence="1 2">Belongs to the MecA family.</text>
</comment>
<dbReference type="Gene3D" id="3.30.70.1950">
    <property type="match status" value="1"/>
</dbReference>
<comment type="subunit">
    <text evidence="2">Homodimer.</text>
</comment>
<dbReference type="Proteomes" id="UP000199136">
    <property type="component" value="Unassembled WGS sequence"/>
</dbReference>
<evidence type="ECO:0000313" key="4">
    <source>
        <dbReference type="Proteomes" id="UP000199136"/>
    </source>
</evidence>
<evidence type="ECO:0000313" key="3">
    <source>
        <dbReference type="EMBL" id="SFQ12342.1"/>
    </source>
</evidence>
<accession>A0A1I5VXW8</accession>
<dbReference type="InterPro" id="IPR038471">
    <property type="entry name" value="MecA_C_sf"/>
</dbReference>
<dbReference type="OrthoDB" id="2360201at2"/>
<reference evidence="3 4" key="1">
    <citation type="submission" date="2016-10" db="EMBL/GenBank/DDBJ databases">
        <authorList>
            <person name="de Groot N.N."/>
        </authorList>
    </citation>
    <scope>NUCLEOTIDE SEQUENCE [LARGE SCALE GENOMIC DNA]</scope>
    <source>
        <strain evidence="3 4">DSM 20581</strain>
    </source>
</reference>
<dbReference type="HAMAP" id="MF_01124">
    <property type="entry name" value="MecA"/>
    <property type="match status" value="1"/>
</dbReference>
<evidence type="ECO:0000256" key="1">
    <source>
        <dbReference type="ARBA" id="ARBA00005397"/>
    </source>
</evidence>
<comment type="domain">
    <text evidence="2">The N-terminal domain probably binds unfolded/aggregated proteins; the C-terminal domain interacts with ClpC.</text>
</comment>
<sequence>MEMERINEDTIRVEIDNSDLEERGIKFLDLLGNRKQIENFFYSILEEVDIDEQFHESDAITFQVLPKGNGLELFISKEGPSADHLDLSDAENFSKDEITQYIQDRITSDNQNLDTDMDEIDMYLGDPSNQTKELVVEFEDFEDLISLSKILYLNNAVSNVYYYNNRYYLEIVLFVDGAQIFNMERETALVLEFAKKTNVTSGILEEYGKSIIERSALETLRYFFK</sequence>
<keyword evidence="4" id="KW-1185">Reference proteome</keyword>
<comment type="function">
    <text evidence="2">Enables the recognition and targeting of unfolded and aggregated proteins to the ClpC protease or to other proteins involved in proteolysis.</text>
</comment>
<proteinExistence type="inferred from homology"/>
<dbReference type="AlphaFoldDB" id="A0A1I5VXW8"/>
<gene>
    <name evidence="2" type="primary">mecA</name>
    <name evidence="3" type="ORF">SAMN04488506_0655</name>
</gene>
<dbReference type="PANTHER" id="PTHR39161:SF1">
    <property type="entry name" value="ADAPTER PROTEIN MECA 1"/>
    <property type="match status" value="1"/>
</dbReference>